<sequence>MASLPPPRFCATAPHFFKIILEDTSRQKLKIPKMFVMKYGKDLSNSVCLKLPSGSEWEVGLTRSKGRVWFEKGWPEFSMFCSLDYGNFLLFRYEGNSHFHVCIFDTSATEIDYPITMPNIEEADADDHLSIEILEDFEPSPKARKKSPLPCPPYKKMRTSSSGKADTVSESENTQPCDMFEKPITNEDSHCTKLEVKNLENKEKDGKVTGGSSGTPRFLKQTSHQVLGNAAALQRAYDFKTENPSFIVSLKPSDIQSSLSLPLEFAQRHLITQPASNITLRGSDGTTWSVEFTYSKQKARFQRDWLTFVKDNNLKVGDVCVFVLIKDSKLILRVVFFRSSEAKDWFSSHGEDDLLAKQVGGGLSSAQTIQKRTQDVIGRMHSLTREKTLALQRANSFKSYNPSFTVAMQPTYVSQDSLSLQLDFAKKYLKGYSGDVILRVSDGRTWSMNLCNYKNSKFHLRTGWLAFAKDNSLEVGDVCVFMLKNKSQLLFEVVFFRIIESANYSLSPGGNDLPTKKDGGGSTSPQRFQKQTSHYNTVNPLSATEKATAFNADKPSFRMAMQPSFIQYNKVGFPSEFGKRYLRKLPAGIAILRIPDGRTWSVKFKYDHMYSRAQLRSGWSSFVRDNSLKVGDVCVFTLNNCTGLLFEVVIFPTKKSANCPLSTGHDRGAIVQVEKKISPIIKAEPECSMNCEIGASCSPEIGKNKMSNFSGQFTPRPSSLRASRVNLEAANKFSSDNPFFKVTLGSGHSVHVPAIFSRRFIKQKKQTVMLQVKDRLSPVNLVPLKKCSLSICGGWVAFAKENCLRGGDVCIFELMEMNDIVLKVHIFRC</sequence>
<dbReference type="GO" id="GO:0005634">
    <property type="term" value="C:nucleus"/>
    <property type="evidence" value="ECO:0007669"/>
    <property type="project" value="UniProtKB-SubCell"/>
</dbReference>
<evidence type="ECO:0000256" key="3">
    <source>
        <dbReference type="ARBA" id="ARBA00023125"/>
    </source>
</evidence>
<dbReference type="SUPFAM" id="SSF101936">
    <property type="entry name" value="DNA-binding pseudobarrel domain"/>
    <property type="match status" value="5"/>
</dbReference>
<dbReference type="Pfam" id="PF02362">
    <property type="entry name" value="B3"/>
    <property type="match status" value="5"/>
</dbReference>
<comment type="subcellular location">
    <subcellularLocation>
        <location evidence="1">Nucleus</location>
    </subcellularLocation>
</comment>
<evidence type="ECO:0000256" key="2">
    <source>
        <dbReference type="ARBA" id="ARBA00023015"/>
    </source>
</evidence>
<feature type="compositionally biased region" description="Polar residues" evidence="6">
    <location>
        <begin position="159"/>
        <end position="176"/>
    </location>
</feature>
<feature type="compositionally biased region" description="Polar residues" evidence="6">
    <location>
        <begin position="523"/>
        <end position="533"/>
    </location>
</feature>
<evidence type="ECO:0000256" key="6">
    <source>
        <dbReference type="SAM" id="MobiDB-lite"/>
    </source>
</evidence>
<comment type="caution">
    <text evidence="8">The sequence shown here is derived from an EMBL/GenBank/DDBJ whole genome shotgun (WGS) entry which is preliminary data.</text>
</comment>
<keyword evidence="9" id="KW-1185">Reference proteome</keyword>
<dbReference type="SMART" id="SM01019">
    <property type="entry name" value="B3"/>
    <property type="match status" value="5"/>
</dbReference>
<feature type="domain" description="TF-B3" evidence="7">
    <location>
        <begin position="403"/>
        <end position="497"/>
    </location>
</feature>
<keyword evidence="4" id="KW-0804">Transcription</keyword>
<dbReference type="AlphaFoldDB" id="A0AAW1WHV7"/>
<reference evidence="8 9" key="1">
    <citation type="journal article" date="2023" name="G3 (Bethesda)">
        <title>A chromosome-length genome assembly and annotation of blackberry (Rubus argutus, cv. 'Hillquist').</title>
        <authorList>
            <person name="Bruna T."/>
            <person name="Aryal R."/>
            <person name="Dudchenko O."/>
            <person name="Sargent D.J."/>
            <person name="Mead D."/>
            <person name="Buti M."/>
            <person name="Cavallini A."/>
            <person name="Hytonen T."/>
            <person name="Andres J."/>
            <person name="Pham M."/>
            <person name="Weisz D."/>
            <person name="Mascagni F."/>
            <person name="Usai G."/>
            <person name="Natali L."/>
            <person name="Bassil N."/>
            <person name="Fernandez G.E."/>
            <person name="Lomsadze A."/>
            <person name="Armour M."/>
            <person name="Olukolu B."/>
            <person name="Poorten T."/>
            <person name="Britton C."/>
            <person name="Davik J."/>
            <person name="Ashrafi H."/>
            <person name="Aiden E.L."/>
            <person name="Borodovsky M."/>
            <person name="Worthington M."/>
        </authorList>
    </citation>
    <scope>NUCLEOTIDE SEQUENCE [LARGE SCALE GENOMIC DNA]</scope>
    <source>
        <strain evidence="8">PI 553951</strain>
    </source>
</reference>
<feature type="domain" description="TF-B3" evidence="7">
    <location>
        <begin position="556"/>
        <end position="654"/>
    </location>
</feature>
<feature type="region of interest" description="Disordered" evidence="6">
    <location>
        <begin position="140"/>
        <end position="184"/>
    </location>
</feature>
<feature type="domain" description="TF-B3" evidence="7">
    <location>
        <begin position="14"/>
        <end position="107"/>
    </location>
</feature>
<dbReference type="CDD" id="cd10017">
    <property type="entry name" value="B3_DNA"/>
    <property type="match status" value="5"/>
</dbReference>
<feature type="region of interest" description="Disordered" evidence="6">
    <location>
        <begin position="510"/>
        <end position="533"/>
    </location>
</feature>
<evidence type="ECO:0000313" key="9">
    <source>
        <dbReference type="Proteomes" id="UP001457282"/>
    </source>
</evidence>
<dbReference type="PANTHER" id="PTHR31391:SF81">
    <property type="entry name" value="TF-B3 DOMAIN-CONTAINING PROTEIN"/>
    <property type="match status" value="1"/>
</dbReference>
<protein>
    <recommendedName>
        <fullName evidence="7">TF-B3 domain-containing protein</fullName>
    </recommendedName>
</protein>
<dbReference type="InterPro" id="IPR044837">
    <property type="entry name" value="REM16-like"/>
</dbReference>
<dbReference type="InterPro" id="IPR003340">
    <property type="entry name" value="B3_DNA-bd"/>
</dbReference>
<evidence type="ECO:0000256" key="5">
    <source>
        <dbReference type="ARBA" id="ARBA00023242"/>
    </source>
</evidence>
<evidence type="ECO:0000256" key="1">
    <source>
        <dbReference type="ARBA" id="ARBA00004123"/>
    </source>
</evidence>
<keyword evidence="5" id="KW-0539">Nucleus</keyword>
<feature type="domain" description="TF-B3" evidence="7">
    <location>
        <begin position="735"/>
        <end position="829"/>
    </location>
</feature>
<gene>
    <name evidence="8" type="ORF">M0R45_032530</name>
</gene>
<dbReference type="PANTHER" id="PTHR31391">
    <property type="entry name" value="B3 DOMAIN-CONTAINING PROTEIN OS11G0197600-RELATED"/>
    <property type="match status" value="1"/>
</dbReference>
<keyword evidence="3" id="KW-0238">DNA-binding</keyword>
<evidence type="ECO:0000313" key="8">
    <source>
        <dbReference type="EMBL" id="KAK9924143.1"/>
    </source>
</evidence>
<dbReference type="Proteomes" id="UP001457282">
    <property type="component" value="Unassembled WGS sequence"/>
</dbReference>
<dbReference type="GO" id="GO:0003677">
    <property type="term" value="F:DNA binding"/>
    <property type="evidence" value="ECO:0007669"/>
    <property type="project" value="UniProtKB-KW"/>
</dbReference>
<proteinExistence type="predicted"/>
<dbReference type="EMBL" id="JBEDUW010000006">
    <property type="protein sequence ID" value="KAK9924143.1"/>
    <property type="molecule type" value="Genomic_DNA"/>
</dbReference>
<dbReference type="InterPro" id="IPR015300">
    <property type="entry name" value="DNA-bd_pseudobarrel_sf"/>
</dbReference>
<name>A0AAW1WHV7_RUBAR</name>
<dbReference type="Gene3D" id="2.40.330.10">
    <property type="entry name" value="DNA-binding pseudobarrel domain"/>
    <property type="match status" value="5"/>
</dbReference>
<organism evidence="8 9">
    <name type="scientific">Rubus argutus</name>
    <name type="common">Southern blackberry</name>
    <dbReference type="NCBI Taxonomy" id="59490"/>
    <lineage>
        <taxon>Eukaryota</taxon>
        <taxon>Viridiplantae</taxon>
        <taxon>Streptophyta</taxon>
        <taxon>Embryophyta</taxon>
        <taxon>Tracheophyta</taxon>
        <taxon>Spermatophyta</taxon>
        <taxon>Magnoliopsida</taxon>
        <taxon>eudicotyledons</taxon>
        <taxon>Gunneridae</taxon>
        <taxon>Pentapetalae</taxon>
        <taxon>rosids</taxon>
        <taxon>fabids</taxon>
        <taxon>Rosales</taxon>
        <taxon>Rosaceae</taxon>
        <taxon>Rosoideae</taxon>
        <taxon>Rosoideae incertae sedis</taxon>
        <taxon>Rubus</taxon>
    </lineage>
</organism>
<evidence type="ECO:0000259" key="7">
    <source>
        <dbReference type="PROSITE" id="PS50863"/>
    </source>
</evidence>
<dbReference type="PROSITE" id="PS50863">
    <property type="entry name" value="B3"/>
    <property type="match status" value="5"/>
</dbReference>
<feature type="domain" description="TF-B3" evidence="7">
    <location>
        <begin position="244"/>
        <end position="340"/>
    </location>
</feature>
<accession>A0AAW1WHV7</accession>
<evidence type="ECO:0000256" key="4">
    <source>
        <dbReference type="ARBA" id="ARBA00023163"/>
    </source>
</evidence>
<keyword evidence="2" id="KW-0805">Transcription regulation</keyword>